<dbReference type="PANTHER" id="PTHR39599">
    <property type="entry name" value="GPI-ANCHORED PROTEIN (EUROFUNG)-RELATED-RELATED"/>
    <property type="match status" value="1"/>
</dbReference>
<keyword evidence="2" id="KW-0812">Transmembrane</keyword>
<dbReference type="OrthoDB" id="2426396at2759"/>
<dbReference type="AlphaFoldDB" id="A0A6A5TS88"/>
<evidence type="ECO:0000256" key="2">
    <source>
        <dbReference type="SAM" id="Phobius"/>
    </source>
</evidence>
<feature type="transmembrane region" description="Helical" evidence="2">
    <location>
        <begin position="427"/>
        <end position="447"/>
    </location>
</feature>
<organism evidence="4 5">
    <name type="scientific">Byssothecium circinans</name>
    <dbReference type="NCBI Taxonomy" id="147558"/>
    <lineage>
        <taxon>Eukaryota</taxon>
        <taxon>Fungi</taxon>
        <taxon>Dikarya</taxon>
        <taxon>Ascomycota</taxon>
        <taxon>Pezizomycotina</taxon>
        <taxon>Dothideomycetes</taxon>
        <taxon>Pleosporomycetidae</taxon>
        <taxon>Pleosporales</taxon>
        <taxon>Massarineae</taxon>
        <taxon>Massarinaceae</taxon>
        <taxon>Byssothecium</taxon>
    </lineage>
</organism>
<evidence type="ECO:0000313" key="4">
    <source>
        <dbReference type="EMBL" id="KAF1955511.1"/>
    </source>
</evidence>
<protein>
    <recommendedName>
        <fullName evidence="6">GPI anchored protein</fullName>
    </recommendedName>
</protein>
<dbReference type="Proteomes" id="UP000800035">
    <property type="component" value="Unassembled WGS sequence"/>
</dbReference>
<accession>A0A6A5TS88</accession>
<proteinExistence type="predicted"/>
<dbReference type="PANTHER" id="PTHR39599:SF1">
    <property type="entry name" value="GPI-ANCHORED PROTEIN (EUROFUNG)"/>
    <property type="match status" value="1"/>
</dbReference>
<reference evidence="4" key="1">
    <citation type="journal article" date="2020" name="Stud. Mycol.">
        <title>101 Dothideomycetes genomes: a test case for predicting lifestyles and emergence of pathogens.</title>
        <authorList>
            <person name="Haridas S."/>
            <person name="Albert R."/>
            <person name="Binder M."/>
            <person name="Bloem J."/>
            <person name="Labutti K."/>
            <person name="Salamov A."/>
            <person name="Andreopoulos B."/>
            <person name="Baker S."/>
            <person name="Barry K."/>
            <person name="Bills G."/>
            <person name="Bluhm B."/>
            <person name="Cannon C."/>
            <person name="Castanera R."/>
            <person name="Culley D."/>
            <person name="Daum C."/>
            <person name="Ezra D."/>
            <person name="Gonzalez J."/>
            <person name="Henrissat B."/>
            <person name="Kuo A."/>
            <person name="Liang C."/>
            <person name="Lipzen A."/>
            <person name="Lutzoni F."/>
            <person name="Magnuson J."/>
            <person name="Mondo S."/>
            <person name="Nolan M."/>
            <person name="Ohm R."/>
            <person name="Pangilinan J."/>
            <person name="Park H.-J."/>
            <person name="Ramirez L."/>
            <person name="Alfaro M."/>
            <person name="Sun H."/>
            <person name="Tritt A."/>
            <person name="Yoshinaga Y."/>
            <person name="Zwiers L.-H."/>
            <person name="Turgeon B."/>
            <person name="Goodwin S."/>
            <person name="Spatafora J."/>
            <person name="Crous P."/>
            <person name="Grigoriev I."/>
        </authorList>
    </citation>
    <scope>NUCLEOTIDE SEQUENCE</scope>
    <source>
        <strain evidence="4">CBS 675.92</strain>
    </source>
</reference>
<evidence type="ECO:0008006" key="6">
    <source>
        <dbReference type="Google" id="ProtNLM"/>
    </source>
</evidence>
<keyword evidence="2" id="KW-0472">Membrane</keyword>
<sequence>MKLPNLLALPPTILALIAAAEPQWPHNLPSHLKYFPEEEARVKRGLEAQERLQRNEKPVGVKKMSAVDEGEMFMLDDWIFAGDLERRKSEEGFRNVTMQKRETDFNAPLRPHIETDDFARFRVRDILLKRDFKCPTGTSDCSSIGAPNSCCGTGQTCVNIQDTGFGAVACCGKGQSCQGSIRFRMEDVVYLDTVNEHADIKSGVISGTSITYVQPSTSSAASSTSVIVVPTTTTSSTSTPSTSYTCSTGWFSCAASLGGGCCQNGRTCATGASCLGSETPTSTSASTTAAPSAPIRPTGSSVPPNPSPSFPGESACPAGFYACQAYYPSGCCRIGRDCQTTGSCILATPSSTIVNLNGVTIVVPSGVGAATTAASQGGSCPSAWYSCPASRGGNCCPQGFECGEQCSATSGTSVTGKVAPSQATIPGVWSVWGLMVSGVAAGIAMVVL</sequence>
<feature type="chain" id="PRO_5025381959" description="GPI anchored protein" evidence="3">
    <location>
        <begin position="20"/>
        <end position="448"/>
    </location>
</feature>
<evidence type="ECO:0000256" key="3">
    <source>
        <dbReference type="SAM" id="SignalP"/>
    </source>
</evidence>
<feature type="compositionally biased region" description="Low complexity" evidence="1">
    <location>
        <begin position="281"/>
        <end position="293"/>
    </location>
</feature>
<evidence type="ECO:0000256" key="1">
    <source>
        <dbReference type="SAM" id="MobiDB-lite"/>
    </source>
</evidence>
<keyword evidence="2" id="KW-1133">Transmembrane helix</keyword>
<keyword evidence="5" id="KW-1185">Reference proteome</keyword>
<dbReference type="EMBL" id="ML976994">
    <property type="protein sequence ID" value="KAF1955511.1"/>
    <property type="molecule type" value="Genomic_DNA"/>
</dbReference>
<evidence type="ECO:0000313" key="5">
    <source>
        <dbReference type="Proteomes" id="UP000800035"/>
    </source>
</evidence>
<keyword evidence="3" id="KW-0732">Signal</keyword>
<name>A0A6A5TS88_9PLEO</name>
<feature type="region of interest" description="Disordered" evidence="1">
    <location>
        <begin position="281"/>
        <end position="308"/>
    </location>
</feature>
<gene>
    <name evidence="4" type="ORF">CC80DRAFT_474272</name>
</gene>
<feature type="signal peptide" evidence="3">
    <location>
        <begin position="1"/>
        <end position="19"/>
    </location>
</feature>